<protein>
    <submittedName>
        <fullName evidence="2">Polyphosphate:AMP phosphotransferase</fullName>
    </submittedName>
</protein>
<dbReference type="PANTHER" id="PTHR34383:SF3">
    <property type="entry name" value="POLYPHOSPHATE:AMP PHOSPHOTRANSFERASE"/>
    <property type="match status" value="1"/>
</dbReference>
<dbReference type="AlphaFoldDB" id="A0A5C0B2M3"/>
<dbReference type="InterPro" id="IPR022489">
    <property type="entry name" value="PolyP_AMP_Tfrase"/>
</dbReference>
<dbReference type="NCBIfam" id="TIGR03708">
    <property type="entry name" value="poly_P_AMP_trns"/>
    <property type="match status" value="1"/>
</dbReference>
<reference evidence="2 3" key="1">
    <citation type="submission" date="2019-08" db="EMBL/GenBank/DDBJ databases">
        <title>Amphibian skin-associated Pigmentiphaga: genome sequence and occurrence across geography and hosts.</title>
        <authorList>
            <person name="Bletz M.C."/>
            <person name="Bunk B."/>
            <person name="Sproeer C."/>
            <person name="Biwer P."/>
            <person name="Reiter S."/>
            <person name="Rabemananjara F.C.E."/>
            <person name="Schulz S."/>
            <person name="Overmann J."/>
            <person name="Vences M."/>
        </authorList>
    </citation>
    <scope>NUCLEOTIDE SEQUENCE [LARGE SCALE GENOMIC DNA]</scope>
    <source>
        <strain evidence="2 3">Mada1488</strain>
    </source>
</reference>
<dbReference type="GO" id="GO:0043751">
    <property type="term" value="F:polyphosphate:AMP phosphotransferase activity"/>
    <property type="evidence" value="ECO:0007669"/>
    <property type="project" value="InterPro"/>
</dbReference>
<name>A0A5C0B2M3_9BURK</name>
<dbReference type="GO" id="GO:0006797">
    <property type="term" value="P:polyphosphate metabolic process"/>
    <property type="evidence" value="ECO:0007669"/>
    <property type="project" value="InterPro"/>
</dbReference>
<evidence type="ECO:0000259" key="1">
    <source>
        <dbReference type="Pfam" id="PF03976"/>
    </source>
</evidence>
<dbReference type="EMBL" id="CP043046">
    <property type="protein sequence ID" value="QEI08184.1"/>
    <property type="molecule type" value="Genomic_DNA"/>
</dbReference>
<keyword evidence="2" id="KW-0808">Transferase</keyword>
<feature type="domain" description="Polyphosphate kinase-2-related" evidence="1">
    <location>
        <begin position="35"/>
        <end position="234"/>
    </location>
</feature>
<dbReference type="InterPro" id="IPR022488">
    <property type="entry name" value="PPK2-related"/>
</dbReference>
<dbReference type="SUPFAM" id="SSF52540">
    <property type="entry name" value="P-loop containing nucleoside triphosphate hydrolases"/>
    <property type="match status" value="2"/>
</dbReference>
<keyword evidence="3" id="KW-1185">Reference proteome</keyword>
<dbReference type="RefSeq" id="WP_148817513.1">
    <property type="nucleotide sequence ID" value="NZ_CP043046.1"/>
</dbReference>
<dbReference type="Proteomes" id="UP000325161">
    <property type="component" value="Chromosome"/>
</dbReference>
<sequence>MLRRHPERSLENPVFADAELDPVMPRAELARLEPELRNALLSQQELLRDRAERAVLVVVAGIDGAGKGSAINLLSEWMDPRGIRTLAFGPPTEDELRHPPMWRYWAELPARGSLGIVFGSWYTDFFKEAARKKPNAKRLASLAEDIARFEAMLASEGVQLVKLWYHLSRDAQRQRCEELEAHPDTAWRVSDADREVAKKFKRLRAAADTVVKATDFPYARWTIIPSADTSMRTYATAVAVRDALRRKHLPPTGATPKLDPSPDRFDGVDYDRQLDKAEYEAALAHWQGRLARAVHNPAFASRSLALVFEGSDAAGKGGAIRRLTHALDVRQMRIMAIAAPSAEALARPYLWRFWRDVPTTGRIAIFDRSWYGRVLVERVEGFAKPAEWKRAYDEIRDFEAQLVEHGTIVVKCWLAITKEEQLVRFRERESVPFKRYKITSDDWRNRRKWTAYRRAANDMFAQTDTDAAPWALIASDDKRFARVEVVKTIALAVEEALGIGKAED</sequence>
<gene>
    <name evidence="2" type="primary">pap</name>
    <name evidence="2" type="ORF">FXN63_21825</name>
</gene>
<evidence type="ECO:0000313" key="3">
    <source>
        <dbReference type="Proteomes" id="UP000325161"/>
    </source>
</evidence>
<dbReference type="InterPro" id="IPR027417">
    <property type="entry name" value="P-loop_NTPase"/>
</dbReference>
<dbReference type="OrthoDB" id="9775224at2"/>
<feature type="domain" description="Polyphosphate kinase-2-related" evidence="1">
    <location>
        <begin position="273"/>
        <end position="495"/>
    </location>
</feature>
<evidence type="ECO:0000313" key="2">
    <source>
        <dbReference type="EMBL" id="QEI08184.1"/>
    </source>
</evidence>
<dbReference type="PANTHER" id="PTHR34383">
    <property type="entry name" value="POLYPHOSPHATE:AMP PHOSPHOTRANSFERASE-RELATED"/>
    <property type="match status" value="1"/>
</dbReference>
<dbReference type="KEGG" id="pacr:FXN63_21825"/>
<dbReference type="Pfam" id="PF03976">
    <property type="entry name" value="PPK2"/>
    <property type="match status" value="2"/>
</dbReference>
<organism evidence="2 3">
    <name type="scientific">Pigmentiphaga aceris</name>
    <dbReference type="NCBI Taxonomy" id="1940612"/>
    <lineage>
        <taxon>Bacteria</taxon>
        <taxon>Pseudomonadati</taxon>
        <taxon>Pseudomonadota</taxon>
        <taxon>Betaproteobacteria</taxon>
        <taxon>Burkholderiales</taxon>
        <taxon>Alcaligenaceae</taxon>
        <taxon>Pigmentiphaga</taxon>
    </lineage>
</organism>
<proteinExistence type="predicted"/>
<accession>A0A5C0B2M3</accession>
<dbReference type="Gene3D" id="3.40.50.300">
    <property type="entry name" value="P-loop containing nucleotide triphosphate hydrolases"/>
    <property type="match status" value="2"/>
</dbReference>